<keyword evidence="2" id="KW-1185">Reference proteome</keyword>
<evidence type="ECO:0000313" key="2">
    <source>
        <dbReference type="Proteomes" id="UP000296049"/>
    </source>
</evidence>
<proteinExistence type="predicted"/>
<accession>R0KVP8</accession>
<protein>
    <submittedName>
        <fullName evidence="1">Uncharacterized protein</fullName>
    </submittedName>
</protein>
<sequence>MGMVLLNEAATSKGDVGKRRKVWIHGYTKSYSSSELGVFFVTNQIQHHPEQRRTGIFVGIRIKMQIQLLRGLSPQLTSCSYTDHYRTTQVDVAYLLQKLLQRPYRDLAQILVATPVSTHSSFPLVPPVLTQLDTFLMLHPTNLTDSLTHRRAGPEIVKTEKKESEFFL</sequence>
<evidence type="ECO:0000313" key="1">
    <source>
        <dbReference type="EMBL" id="EOA97333.1"/>
    </source>
</evidence>
<dbReference type="EMBL" id="KB743713">
    <property type="protein sequence ID" value="EOA97333.1"/>
    <property type="molecule type" value="Genomic_DNA"/>
</dbReference>
<dbReference type="Proteomes" id="UP000296049">
    <property type="component" value="Unassembled WGS sequence"/>
</dbReference>
<reference evidence="2" key="1">
    <citation type="journal article" date="2013" name="Nat. Genet.">
        <title>The duck genome and transcriptome provide insight into an avian influenza virus reservoir species.</title>
        <authorList>
            <person name="Huang Y."/>
            <person name="Li Y."/>
            <person name="Burt D.W."/>
            <person name="Chen H."/>
            <person name="Zhang Y."/>
            <person name="Qian W."/>
            <person name="Kim H."/>
            <person name="Gan S."/>
            <person name="Zhao Y."/>
            <person name="Li J."/>
            <person name="Yi K."/>
            <person name="Feng H."/>
            <person name="Zhu P."/>
            <person name="Li B."/>
            <person name="Liu Q."/>
            <person name="Fairley S."/>
            <person name="Magor K.E."/>
            <person name="Du Z."/>
            <person name="Hu X."/>
            <person name="Goodman L."/>
            <person name="Tafer H."/>
            <person name="Vignal A."/>
            <person name="Lee T."/>
            <person name="Kim K.W."/>
            <person name="Sheng Z."/>
            <person name="An Y."/>
            <person name="Searle S."/>
            <person name="Herrero J."/>
            <person name="Groenen M.A."/>
            <person name="Crooijmans R.P."/>
            <person name="Faraut T."/>
            <person name="Cai Q."/>
            <person name="Webster R.G."/>
            <person name="Aldridge J.R."/>
            <person name="Warren W.C."/>
            <person name="Bartschat S."/>
            <person name="Kehr S."/>
            <person name="Marz M."/>
            <person name="Stadler P.F."/>
            <person name="Smith J."/>
            <person name="Kraus R.H."/>
            <person name="Zhao Y."/>
            <person name="Ren L."/>
            <person name="Fei J."/>
            <person name="Morisson M."/>
            <person name="Kaiser P."/>
            <person name="Griffin D.K."/>
            <person name="Rao M."/>
            <person name="Pitel F."/>
            <person name="Wang J."/>
            <person name="Li N."/>
        </authorList>
    </citation>
    <scope>NUCLEOTIDE SEQUENCE [LARGE SCALE GENOMIC DNA]</scope>
</reference>
<organism evidence="1 2">
    <name type="scientific">Anas platyrhynchos</name>
    <name type="common">Mallard</name>
    <name type="synonym">Anas boschas</name>
    <dbReference type="NCBI Taxonomy" id="8839"/>
    <lineage>
        <taxon>Eukaryota</taxon>
        <taxon>Metazoa</taxon>
        <taxon>Chordata</taxon>
        <taxon>Craniata</taxon>
        <taxon>Vertebrata</taxon>
        <taxon>Euteleostomi</taxon>
        <taxon>Archelosauria</taxon>
        <taxon>Archosauria</taxon>
        <taxon>Dinosauria</taxon>
        <taxon>Saurischia</taxon>
        <taxon>Theropoda</taxon>
        <taxon>Coelurosauria</taxon>
        <taxon>Aves</taxon>
        <taxon>Neognathae</taxon>
        <taxon>Galloanserae</taxon>
        <taxon>Anseriformes</taxon>
        <taxon>Anatidae</taxon>
        <taxon>Anatinae</taxon>
        <taxon>Anas</taxon>
    </lineage>
</organism>
<gene>
    <name evidence="1" type="ORF">Anapl_03824</name>
</gene>
<name>R0KVP8_ANAPL</name>
<dbReference type="AlphaFoldDB" id="R0KVP8"/>